<gene>
    <name evidence="1" type="ORF">B1L04_26940</name>
</gene>
<evidence type="ECO:0000313" key="2">
    <source>
        <dbReference type="Proteomes" id="UP000189835"/>
    </source>
</evidence>
<evidence type="ECO:0008006" key="3">
    <source>
        <dbReference type="Google" id="ProtNLM"/>
    </source>
</evidence>
<dbReference type="EMBL" id="MVGR01000005">
    <property type="protein sequence ID" value="OPF16022.1"/>
    <property type="molecule type" value="Genomic_DNA"/>
</dbReference>
<organism evidence="1 2">
    <name type="scientific">Microcystis aeruginosa KW</name>
    <dbReference type="NCBI Taxonomy" id="1960155"/>
    <lineage>
        <taxon>Bacteria</taxon>
        <taxon>Bacillati</taxon>
        <taxon>Cyanobacteriota</taxon>
        <taxon>Cyanophyceae</taxon>
        <taxon>Oscillatoriophycideae</taxon>
        <taxon>Chroococcales</taxon>
        <taxon>Microcystaceae</taxon>
        <taxon>Microcystis</taxon>
    </lineage>
</organism>
<protein>
    <recommendedName>
        <fullName evidence="3">CopG family transcriptional regulator</fullName>
    </recommendedName>
</protein>
<dbReference type="RefSeq" id="WP_079209968.1">
    <property type="nucleotide sequence ID" value="NZ_MVGR01000005.1"/>
</dbReference>
<sequence>MNAYKKYLTIERSHQLILSDLPFRAGQRVEIIILAEDGQETNPQLEELRQKIDSATEQILAGNVTDGELVFEQLKTRLREEYGLE</sequence>
<accession>A0A1V4BPK5</accession>
<dbReference type="AlphaFoldDB" id="A0A1V4BPK5"/>
<reference evidence="1 2" key="1">
    <citation type="submission" date="2017-02" db="EMBL/GenBank/DDBJ databases">
        <title>Genome sequence of Microcystis aeruginosa KW.</title>
        <authorList>
            <person name="Oh H.-M."/>
            <person name="Ahn C.-Y."/>
            <person name="Jeong H."/>
            <person name="Srivastava A."/>
            <person name="Lee H.-G."/>
            <person name="Kang S.-R."/>
        </authorList>
    </citation>
    <scope>NUCLEOTIDE SEQUENCE [LARGE SCALE GENOMIC DNA]</scope>
    <source>
        <strain evidence="1 2">KW</strain>
    </source>
</reference>
<dbReference type="Proteomes" id="UP000189835">
    <property type="component" value="Unassembled WGS sequence"/>
</dbReference>
<proteinExistence type="predicted"/>
<comment type="caution">
    <text evidence="1">The sequence shown here is derived from an EMBL/GenBank/DDBJ whole genome shotgun (WGS) entry which is preliminary data.</text>
</comment>
<evidence type="ECO:0000313" key="1">
    <source>
        <dbReference type="EMBL" id="OPF16022.1"/>
    </source>
</evidence>
<name>A0A1V4BPK5_MICAE</name>